<dbReference type="AlphaFoldDB" id="A0A370MX26"/>
<sequence length="85" mass="9757">MASAERSLRRMVEHWLAPDFTQALRVSQFRRSKSKCYVRVEAISAAGPVAMFFFRHRDGTWCIFPPRPETPTMRLAELPSAETTA</sequence>
<evidence type="ECO:0000313" key="2">
    <source>
        <dbReference type="Proteomes" id="UP000254875"/>
    </source>
</evidence>
<evidence type="ECO:0000313" key="1">
    <source>
        <dbReference type="EMBL" id="RDJ97943.1"/>
    </source>
</evidence>
<reference evidence="2" key="1">
    <citation type="submission" date="2018-05" db="EMBL/GenBank/DDBJ databases">
        <authorList>
            <person name="Feng T."/>
        </authorList>
    </citation>
    <scope>NUCLEOTIDE SEQUENCE [LARGE SCALE GENOMIC DNA]</scope>
    <source>
        <strain evidence="2">S27</strain>
    </source>
</reference>
<gene>
    <name evidence="1" type="ORF">DLM46_35420</name>
</gene>
<dbReference type="EMBL" id="QHKS01000042">
    <property type="protein sequence ID" value="RDJ97943.1"/>
    <property type="molecule type" value="Genomic_DNA"/>
</dbReference>
<accession>A0A370MX26</accession>
<dbReference type="Proteomes" id="UP000254875">
    <property type="component" value="Unassembled WGS sequence"/>
</dbReference>
<proteinExistence type="predicted"/>
<keyword evidence="2" id="KW-1185">Reference proteome</keyword>
<dbReference type="OrthoDB" id="8926609at2"/>
<organism evidence="1 2">
    <name type="scientific">Paraburkholderia lacunae</name>
    <dbReference type="NCBI Taxonomy" id="2211104"/>
    <lineage>
        <taxon>Bacteria</taxon>
        <taxon>Pseudomonadati</taxon>
        <taxon>Pseudomonadota</taxon>
        <taxon>Betaproteobacteria</taxon>
        <taxon>Burkholderiales</taxon>
        <taxon>Burkholderiaceae</taxon>
        <taxon>Paraburkholderia</taxon>
    </lineage>
</organism>
<comment type="caution">
    <text evidence="1">The sequence shown here is derived from an EMBL/GenBank/DDBJ whole genome shotgun (WGS) entry which is preliminary data.</text>
</comment>
<name>A0A370MX26_9BURK</name>
<protein>
    <submittedName>
        <fullName evidence="1">Uncharacterized protein</fullName>
    </submittedName>
</protein>